<dbReference type="Gene3D" id="3.90.280.10">
    <property type="entry name" value="PEBP-like"/>
    <property type="match status" value="1"/>
</dbReference>
<dbReference type="SUPFAM" id="SSF49777">
    <property type="entry name" value="PEBP-like"/>
    <property type="match status" value="1"/>
</dbReference>
<comment type="caution">
    <text evidence="2">The sequence shown here is derived from an EMBL/GenBank/DDBJ whole genome shotgun (WGS) entry which is preliminary data.</text>
</comment>
<dbReference type="Pfam" id="PF01161">
    <property type="entry name" value="PBP"/>
    <property type="match status" value="1"/>
</dbReference>
<evidence type="ECO:0000313" key="3">
    <source>
        <dbReference type="Proteomes" id="UP001233172"/>
    </source>
</evidence>
<accession>A0AAD8FDS7</accession>
<sequence length="191" mass="21588">TMLFFSIVYFTIWMIVNVAQSKVNDTRLEAELQCLEKRPNDVCDLTVIYPVPVGSLDCDMVTDNRVAYALETLPQFSVSSELTGTKGLLLMFDPDAPVSKDPQDGFIHFIAIVSVDGNGNVIVQRIITDYYPPSPPRGHGEHRYQYFLYDDTNGGQISPPSGRKFQLCQFLAKHKIGRQPVASFQFRHIRL</sequence>
<dbReference type="InterPro" id="IPR008914">
    <property type="entry name" value="PEBP"/>
</dbReference>
<keyword evidence="1" id="KW-0732">Signal</keyword>
<keyword evidence="3" id="KW-1185">Reference proteome</keyword>
<evidence type="ECO:0000313" key="2">
    <source>
        <dbReference type="EMBL" id="KAK0059721.1"/>
    </source>
</evidence>
<dbReference type="Proteomes" id="UP001233172">
    <property type="component" value="Unassembled WGS sequence"/>
</dbReference>
<protein>
    <submittedName>
        <fullName evidence="2">Phosphatidylethanolamine-binding protein 4</fullName>
    </submittedName>
</protein>
<dbReference type="InterPro" id="IPR035810">
    <property type="entry name" value="PEBP_euk"/>
</dbReference>
<dbReference type="PANTHER" id="PTHR11362:SF82">
    <property type="entry name" value="PHOSPHATIDYLETHANOLAMINE-BINDING PROTEIN 4"/>
    <property type="match status" value="1"/>
</dbReference>
<proteinExistence type="predicted"/>
<dbReference type="PANTHER" id="PTHR11362">
    <property type="entry name" value="PHOSPHATIDYLETHANOLAMINE-BINDING PROTEIN"/>
    <property type="match status" value="1"/>
</dbReference>
<feature type="chain" id="PRO_5042176846" evidence="1">
    <location>
        <begin position="22"/>
        <end position="191"/>
    </location>
</feature>
<feature type="signal peptide" evidence="1">
    <location>
        <begin position="1"/>
        <end position="21"/>
    </location>
</feature>
<dbReference type="InterPro" id="IPR036610">
    <property type="entry name" value="PEBP-like_sf"/>
</dbReference>
<feature type="non-terminal residue" evidence="2">
    <location>
        <position position="1"/>
    </location>
</feature>
<name>A0AAD8FDS7_BIOPF</name>
<gene>
    <name evidence="2" type="ORF">Bpfe_010889</name>
</gene>
<dbReference type="AlphaFoldDB" id="A0AAD8FDS7"/>
<reference evidence="2" key="2">
    <citation type="submission" date="2023-04" db="EMBL/GenBank/DDBJ databases">
        <authorList>
            <person name="Bu L."/>
            <person name="Lu L."/>
            <person name="Laidemitt M.R."/>
            <person name="Zhang S.M."/>
            <person name="Mutuku M."/>
            <person name="Mkoji G."/>
            <person name="Steinauer M."/>
            <person name="Loker E.S."/>
        </authorList>
    </citation>
    <scope>NUCLEOTIDE SEQUENCE</scope>
    <source>
        <strain evidence="2">KasaAsao</strain>
        <tissue evidence="2">Whole Snail</tissue>
    </source>
</reference>
<dbReference type="EMBL" id="JASAOG010000040">
    <property type="protein sequence ID" value="KAK0059721.1"/>
    <property type="molecule type" value="Genomic_DNA"/>
</dbReference>
<organism evidence="2 3">
    <name type="scientific">Biomphalaria pfeifferi</name>
    <name type="common">Bloodfluke planorb</name>
    <name type="synonym">Freshwater snail</name>
    <dbReference type="NCBI Taxonomy" id="112525"/>
    <lineage>
        <taxon>Eukaryota</taxon>
        <taxon>Metazoa</taxon>
        <taxon>Spiralia</taxon>
        <taxon>Lophotrochozoa</taxon>
        <taxon>Mollusca</taxon>
        <taxon>Gastropoda</taxon>
        <taxon>Heterobranchia</taxon>
        <taxon>Euthyneura</taxon>
        <taxon>Panpulmonata</taxon>
        <taxon>Hygrophila</taxon>
        <taxon>Lymnaeoidea</taxon>
        <taxon>Planorbidae</taxon>
        <taxon>Biomphalaria</taxon>
    </lineage>
</organism>
<reference evidence="2" key="1">
    <citation type="journal article" date="2023" name="PLoS Negl. Trop. Dis.">
        <title>A genome sequence for Biomphalaria pfeifferi, the major vector snail for the human-infecting parasite Schistosoma mansoni.</title>
        <authorList>
            <person name="Bu L."/>
            <person name="Lu L."/>
            <person name="Laidemitt M.R."/>
            <person name="Zhang S.M."/>
            <person name="Mutuku M."/>
            <person name="Mkoji G."/>
            <person name="Steinauer M."/>
            <person name="Loker E.S."/>
        </authorList>
    </citation>
    <scope>NUCLEOTIDE SEQUENCE</scope>
    <source>
        <strain evidence="2">KasaAsao</strain>
    </source>
</reference>
<evidence type="ECO:0000256" key="1">
    <source>
        <dbReference type="SAM" id="SignalP"/>
    </source>
</evidence>